<reference evidence="9" key="1">
    <citation type="journal article" date="2014" name="Front. Microbiol.">
        <title>High frequency of phylogenetically diverse reductive dehalogenase-homologous genes in deep subseafloor sedimentary metagenomes.</title>
        <authorList>
            <person name="Kawai M."/>
            <person name="Futagami T."/>
            <person name="Toyoda A."/>
            <person name="Takaki Y."/>
            <person name="Nishi S."/>
            <person name="Hori S."/>
            <person name="Arai W."/>
            <person name="Tsubouchi T."/>
            <person name="Morono Y."/>
            <person name="Uchiyama I."/>
            <person name="Ito T."/>
            <person name="Fujiyama A."/>
            <person name="Inagaki F."/>
            <person name="Takami H."/>
        </authorList>
    </citation>
    <scope>NUCLEOTIDE SEQUENCE</scope>
    <source>
        <strain evidence="9">Expedition CK06-06</strain>
    </source>
</reference>
<feature type="non-terminal residue" evidence="9">
    <location>
        <position position="209"/>
    </location>
</feature>
<dbReference type="SUPFAM" id="SSF55785">
    <property type="entry name" value="PYP-like sensor domain (PAS domain)"/>
    <property type="match status" value="1"/>
</dbReference>
<dbReference type="GO" id="GO:0016020">
    <property type="term" value="C:membrane"/>
    <property type="evidence" value="ECO:0007669"/>
    <property type="project" value="InterPro"/>
</dbReference>
<organism evidence="9">
    <name type="scientific">marine sediment metagenome</name>
    <dbReference type="NCBI Taxonomy" id="412755"/>
    <lineage>
        <taxon>unclassified sequences</taxon>
        <taxon>metagenomes</taxon>
        <taxon>ecological metagenomes</taxon>
    </lineage>
</organism>
<protein>
    <recommendedName>
        <fullName evidence="2">histidine kinase</fullName>
        <ecNumber evidence="2">2.7.13.3</ecNumber>
    </recommendedName>
</protein>
<dbReference type="GO" id="GO:0000155">
    <property type="term" value="F:phosphorelay sensor kinase activity"/>
    <property type="evidence" value="ECO:0007669"/>
    <property type="project" value="InterPro"/>
</dbReference>
<keyword evidence="5" id="KW-0547">Nucleotide-binding</keyword>
<name>X1GP19_9ZZZZ</name>
<dbReference type="Gene3D" id="3.30.450.20">
    <property type="entry name" value="PAS domain"/>
    <property type="match status" value="1"/>
</dbReference>
<keyword evidence="4" id="KW-0808">Transferase</keyword>
<comment type="catalytic activity">
    <reaction evidence="1">
        <text>ATP + protein L-histidine = ADP + protein N-phospho-L-histidine.</text>
        <dbReference type="EC" id="2.7.13.3"/>
    </reaction>
</comment>
<dbReference type="InterPro" id="IPR011712">
    <property type="entry name" value="Sig_transdc_His_kin_sub3_dim/P"/>
</dbReference>
<comment type="caution">
    <text evidence="9">The sequence shown here is derived from an EMBL/GenBank/DDBJ whole genome shotgun (WGS) entry which is preliminary data.</text>
</comment>
<evidence type="ECO:0000313" key="9">
    <source>
        <dbReference type="EMBL" id="GAH34753.1"/>
    </source>
</evidence>
<evidence type="ECO:0000256" key="4">
    <source>
        <dbReference type="ARBA" id="ARBA00022679"/>
    </source>
</evidence>
<dbReference type="Gene3D" id="3.30.565.10">
    <property type="entry name" value="Histidine kinase-like ATPase, C-terminal domain"/>
    <property type="match status" value="1"/>
</dbReference>
<dbReference type="InterPro" id="IPR036890">
    <property type="entry name" value="HATPase_C_sf"/>
</dbReference>
<accession>X1GP19</accession>
<dbReference type="EMBL" id="BARU01013260">
    <property type="protein sequence ID" value="GAH34753.1"/>
    <property type="molecule type" value="Genomic_DNA"/>
</dbReference>
<dbReference type="PANTHER" id="PTHR24421:SF10">
    <property type="entry name" value="NITRATE_NITRITE SENSOR PROTEIN NARQ"/>
    <property type="match status" value="1"/>
</dbReference>
<dbReference type="InterPro" id="IPR050482">
    <property type="entry name" value="Sensor_HK_TwoCompSys"/>
</dbReference>
<dbReference type="PROSITE" id="PS50113">
    <property type="entry name" value="PAC"/>
    <property type="match status" value="1"/>
</dbReference>
<dbReference type="PANTHER" id="PTHR24421">
    <property type="entry name" value="NITRATE/NITRITE SENSOR PROTEIN NARX-RELATED"/>
    <property type="match status" value="1"/>
</dbReference>
<dbReference type="GO" id="GO:0005524">
    <property type="term" value="F:ATP binding"/>
    <property type="evidence" value="ECO:0007669"/>
    <property type="project" value="UniProtKB-KW"/>
</dbReference>
<evidence type="ECO:0000259" key="8">
    <source>
        <dbReference type="PROSITE" id="PS50113"/>
    </source>
</evidence>
<proteinExistence type="predicted"/>
<feature type="domain" description="PAC" evidence="8">
    <location>
        <begin position="9"/>
        <end position="61"/>
    </location>
</feature>
<dbReference type="Pfam" id="PF07730">
    <property type="entry name" value="HisKA_3"/>
    <property type="match status" value="1"/>
</dbReference>
<gene>
    <name evidence="9" type="ORF">S03H2_24049</name>
</gene>
<keyword evidence="3" id="KW-0597">Phosphoprotein</keyword>
<evidence type="ECO:0000256" key="2">
    <source>
        <dbReference type="ARBA" id="ARBA00012438"/>
    </source>
</evidence>
<keyword evidence="7" id="KW-0067">ATP-binding</keyword>
<dbReference type="GO" id="GO:0046983">
    <property type="term" value="F:protein dimerization activity"/>
    <property type="evidence" value="ECO:0007669"/>
    <property type="project" value="InterPro"/>
</dbReference>
<evidence type="ECO:0000256" key="1">
    <source>
        <dbReference type="ARBA" id="ARBA00000085"/>
    </source>
</evidence>
<sequence length="209" mass="23817">RSRLIDGAYEAEDFFPDLGEYGKWLHFTASPVKNEGGEITGVIETLQDITEEKQLQEDMRFYAQLIIKAQENESKRIARELHDEVSPPLLLLTQRLDSIASRTRPKLPDSIKEDLEDLRNQTIEALEGLRRCAQDLRPRILDDLGLVAALEWMAEDMEKNYGIKAHVEVIGTERGLPTEVQLLLFRIAQEALSNIRRHAEASAAKVQLE</sequence>
<evidence type="ECO:0000256" key="3">
    <source>
        <dbReference type="ARBA" id="ARBA00022553"/>
    </source>
</evidence>
<dbReference type="AlphaFoldDB" id="X1GP19"/>
<dbReference type="InterPro" id="IPR000700">
    <property type="entry name" value="PAS-assoc_C"/>
</dbReference>
<feature type="non-terminal residue" evidence="9">
    <location>
        <position position="1"/>
    </location>
</feature>
<keyword evidence="6" id="KW-0418">Kinase</keyword>
<evidence type="ECO:0000256" key="6">
    <source>
        <dbReference type="ARBA" id="ARBA00022777"/>
    </source>
</evidence>
<dbReference type="InterPro" id="IPR035965">
    <property type="entry name" value="PAS-like_dom_sf"/>
</dbReference>
<evidence type="ECO:0000256" key="7">
    <source>
        <dbReference type="ARBA" id="ARBA00022840"/>
    </source>
</evidence>
<dbReference type="Gene3D" id="1.20.5.1930">
    <property type="match status" value="1"/>
</dbReference>
<dbReference type="EC" id="2.7.13.3" evidence="2"/>
<evidence type="ECO:0000256" key="5">
    <source>
        <dbReference type="ARBA" id="ARBA00022741"/>
    </source>
</evidence>